<evidence type="ECO:0000256" key="5">
    <source>
        <dbReference type="ARBA" id="ARBA00034031"/>
    </source>
</evidence>
<evidence type="ECO:0000256" key="4">
    <source>
        <dbReference type="ARBA" id="ARBA00023239"/>
    </source>
</evidence>
<comment type="catalytic activity">
    <reaction evidence="5">
        <text>pretRNA = a 3'-half-tRNA molecule with a 5'-OH end + a 5'-half-tRNA molecule with a 2',3'-cyclic phosphate end + an intron with a 2',3'-cyclic phosphate and a 5'-hydroxyl terminus.</text>
        <dbReference type="EC" id="4.6.1.16"/>
    </reaction>
</comment>
<dbReference type="Pfam" id="PF01974">
    <property type="entry name" value="tRNA_int_endo"/>
    <property type="match status" value="1"/>
</dbReference>
<dbReference type="InterPro" id="IPR036167">
    <property type="entry name" value="tRNA_intron_Endo_cat-like_sf"/>
</dbReference>
<dbReference type="GO" id="GO:0005634">
    <property type="term" value="C:nucleus"/>
    <property type="evidence" value="ECO:0007669"/>
    <property type="project" value="UniProtKB-ARBA"/>
</dbReference>
<accession>A0A8K1FHQ6</accession>
<reference evidence="7" key="1">
    <citation type="submission" date="2019-03" db="EMBL/GenBank/DDBJ databases">
        <title>Long read genome sequence of the mycoparasitic Pythium oligandrum ATCC 38472 isolated from sugarbeet rhizosphere.</title>
        <authorList>
            <person name="Gaulin E."/>
        </authorList>
    </citation>
    <scope>NUCLEOTIDE SEQUENCE</scope>
    <source>
        <strain evidence="7">ATCC 38472_TT</strain>
    </source>
</reference>
<evidence type="ECO:0000259" key="6">
    <source>
        <dbReference type="Pfam" id="PF01974"/>
    </source>
</evidence>
<evidence type="ECO:0000256" key="1">
    <source>
        <dbReference type="ARBA" id="ARBA00008078"/>
    </source>
</evidence>
<evidence type="ECO:0000256" key="2">
    <source>
        <dbReference type="ARBA" id="ARBA00012573"/>
    </source>
</evidence>
<dbReference type="OrthoDB" id="48041at2759"/>
<dbReference type="PANTHER" id="PTHR13070:SF0">
    <property type="entry name" value="TRNA-SPLICING ENDONUCLEASE SUBUNIT SEN34"/>
    <property type="match status" value="1"/>
</dbReference>
<keyword evidence="4" id="KW-0456">Lyase</keyword>
<evidence type="ECO:0000313" key="7">
    <source>
        <dbReference type="EMBL" id="TMW63001.1"/>
    </source>
</evidence>
<gene>
    <name evidence="7" type="ORF">Poli38472_005619</name>
</gene>
<dbReference type="Gene3D" id="3.40.1350.10">
    <property type="match status" value="1"/>
</dbReference>
<dbReference type="GO" id="GO:0000379">
    <property type="term" value="P:tRNA-type intron splice site recognition and cleavage"/>
    <property type="evidence" value="ECO:0007669"/>
    <property type="project" value="TreeGrafter"/>
</dbReference>
<name>A0A8K1FHQ6_PYTOL</name>
<organism evidence="7 8">
    <name type="scientific">Pythium oligandrum</name>
    <name type="common">Mycoparasitic fungus</name>
    <dbReference type="NCBI Taxonomy" id="41045"/>
    <lineage>
        <taxon>Eukaryota</taxon>
        <taxon>Sar</taxon>
        <taxon>Stramenopiles</taxon>
        <taxon>Oomycota</taxon>
        <taxon>Peronosporomycetes</taxon>
        <taxon>Pythiales</taxon>
        <taxon>Pythiaceae</taxon>
        <taxon>Pythium</taxon>
    </lineage>
</organism>
<keyword evidence="3" id="KW-0819">tRNA processing</keyword>
<dbReference type="EMBL" id="SPLM01000073">
    <property type="protein sequence ID" value="TMW63001.1"/>
    <property type="molecule type" value="Genomic_DNA"/>
</dbReference>
<evidence type="ECO:0000256" key="3">
    <source>
        <dbReference type="ARBA" id="ARBA00022694"/>
    </source>
</evidence>
<dbReference type="EC" id="4.6.1.16" evidence="2"/>
<evidence type="ECO:0000313" key="8">
    <source>
        <dbReference type="Proteomes" id="UP000794436"/>
    </source>
</evidence>
<protein>
    <recommendedName>
        <fullName evidence="2">tRNA-intron lyase</fullName>
        <ecNumber evidence="2">4.6.1.16</ecNumber>
    </recommendedName>
</protein>
<dbReference type="InterPro" id="IPR011856">
    <property type="entry name" value="tRNA_endonuc-like_dom_sf"/>
</dbReference>
<comment type="similarity">
    <text evidence="1">Belongs to the tRNA-intron endonuclease family.</text>
</comment>
<dbReference type="SUPFAM" id="SSF53032">
    <property type="entry name" value="tRNA-intron endonuclease catalytic domain-like"/>
    <property type="match status" value="1"/>
</dbReference>
<dbReference type="InterPro" id="IPR006677">
    <property type="entry name" value="tRNA_intron_Endonuc_cat-like"/>
</dbReference>
<comment type="caution">
    <text evidence="7">The sequence shown here is derived from an EMBL/GenBank/DDBJ whole genome shotgun (WGS) entry which is preliminary data.</text>
</comment>
<feature type="domain" description="tRNA intron endonuclease catalytic" evidence="6">
    <location>
        <begin position="81"/>
        <end position="162"/>
    </location>
</feature>
<dbReference type="AlphaFoldDB" id="A0A8K1FHQ6"/>
<dbReference type="PANTHER" id="PTHR13070">
    <property type="entry name" value="TRNA-SPLICING ENDONUCLEASE SUBUNIT SEN34-RELATED"/>
    <property type="match status" value="1"/>
</dbReference>
<keyword evidence="8" id="KW-1185">Reference proteome</keyword>
<dbReference type="Proteomes" id="UP000794436">
    <property type="component" value="Unassembled WGS sequence"/>
</dbReference>
<dbReference type="GO" id="GO:0000213">
    <property type="term" value="F:tRNA-intron lyase activity"/>
    <property type="evidence" value="ECO:0007669"/>
    <property type="project" value="UniProtKB-EC"/>
</dbReference>
<sequence length="176" mass="19599">MAFRHEHRLVGVLEDASGEHDDEVVLRLSIEEMALGVSEGFLRLKTKEGSGDDIHEESLLRAVTGTCVANENTGLDEATLLRIRVFADLWHRGYFVAFGSKFGADFLIYQGDPDSHHSIAMIMVKEWTASFGSVDIVSHCRMAKMVKKQITWASVHEGGVKYITLDHSLLVARQAN</sequence>
<dbReference type="GO" id="GO:0003676">
    <property type="term" value="F:nucleic acid binding"/>
    <property type="evidence" value="ECO:0007669"/>
    <property type="project" value="InterPro"/>
</dbReference>
<proteinExistence type="inferred from homology"/>
<dbReference type="CDD" id="cd22363">
    <property type="entry name" value="tRNA-intron_lyase_C"/>
    <property type="match status" value="1"/>
</dbReference>